<dbReference type="RefSeq" id="WP_190616545.1">
    <property type="nucleotide sequence ID" value="NZ_CP061538.1"/>
</dbReference>
<dbReference type="Gene3D" id="3.40.50.10900">
    <property type="entry name" value="PAC-like subunit"/>
    <property type="match status" value="1"/>
</dbReference>
<protein>
    <submittedName>
        <fullName evidence="1">PAC2 family protein</fullName>
    </submittedName>
</protein>
<dbReference type="Pfam" id="PF09754">
    <property type="entry name" value="PAC2"/>
    <property type="match status" value="1"/>
</dbReference>
<sequence>MSFANHFPENLFSQSSSDDSGYTTVMLCAFEGWNDAGSAATETLTYLERIYSAQELSGFESEDFYDFTTNRPLLISQDDGTGQITWPSISMHRWTDESRRIHFITVTGPEPQLKWHTFVAALMGAAREFGVDHIVLLGALLAEVPHTQVFPVNVTSYSPTLRENDRVHQQSYTGPTGIIGVLAHTARQYGISDLSLWVSIPHYAGHPPHPKATLELLRGIESLFSLAIPLRTIEEETLAWERGAAELMEEEPELAAYVKQLESDQENSSLENMSGEDIAAEFERFLKRRDG</sequence>
<accession>A0A7H2BH92</accession>
<gene>
    <name evidence="1" type="ORF">IDM48_06290</name>
</gene>
<evidence type="ECO:0000313" key="2">
    <source>
        <dbReference type="Proteomes" id="UP000516421"/>
    </source>
</evidence>
<keyword evidence="2" id="KW-1185">Reference proteome</keyword>
<name>A0A7H2BH92_9MICC</name>
<dbReference type="PIRSF" id="PIRSF028754">
    <property type="entry name" value="UCP028754"/>
    <property type="match status" value="1"/>
</dbReference>
<proteinExistence type="predicted"/>
<dbReference type="InterPro" id="IPR038389">
    <property type="entry name" value="PSMG2_sf"/>
</dbReference>
<evidence type="ECO:0000313" key="1">
    <source>
        <dbReference type="EMBL" id="QNV39038.1"/>
    </source>
</evidence>
<dbReference type="AlphaFoldDB" id="A0A7H2BH92"/>
<dbReference type="EMBL" id="CP061538">
    <property type="protein sequence ID" value="QNV39038.1"/>
    <property type="molecule type" value="Genomic_DNA"/>
</dbReference>
<dbReference type="InterPro" id="IPR008492">
    <property type="entry name" value="Rv2714-like"/>
</dbReference>
<dbReference type="KEGG" id="rama:IDM48_06290"/>
<dbReference type="Proteomes" id="UP000516421">
    <property type="component" value="Chromosome"/>
</dbReference>
<dbReference type="InterPro" id="IPR019151">
    <property type="entry name" value="Proteasome_assmbl_chaperone_2"/>
</dbReference>
<reference evidence="1 2" key="1">
    <citation type="submission" date="2020-09" db="EMBL/GenBank/DDBJ databases">
        <title>Investigation of environmental microbe.</title>
        <authorList>
            <person name="Ou Y."/>
            <person name="Kang Q."/>
        </authorList>
    </citation>
    <scope>NUCLEOTIDE SEQUENCE [LARGE SCALE GENOMIC DNA]</scope>
    <source>
        <strain evidence="1 2">KJZ-9</strain>
    </source>
</reference>
<dbReference type="SUPFAM" id="SSF159659">
    <property type="entry name" value="Cgl1923-like"/>
    <property type="match status" value="1"/>
</dbReference>
<organism evidence="1 2">
    <name type="scientific">Rothia amarae</name>
    <dbReference type="NCBI Taxonomy" id="169480"/>
    <lineage>
        <taxon>Bacteria</taxon>
        <taxon>Bacillati</taxon>
        <taxon>Actinomycetota</taxon>
        <taxon>Actinomycetes</taxon>
        <taxon>Micrococcales</taxon>
        <taxon>Micrococcaceae</taxon>
        <taxon>Rothia</taxon>
    </lineage>
</organism>